<proteinExistence type="predicted"/>
<dbReference type="GO" id="GO:0032259">
    <property type="term" value="P:methylation"/>
    <property type="evidence" value="ECO:0007669"/>
    <property type="project" value="UniProtKB-KW"/>
</dbReference>
<dbReference type="Pfam" id="PF13489">
    <property type="entry name" value="Methyltransf_23"/>
    <property type="match status" value="1"/>
</dbReference>
<organism evidence="1 2">
    <name type="scientific">Sphingomonas canadensis</name>
    <dbReference type="NCBI Taxonomy" id="1219257"/>
    <lineage>
        <taxon>Bacteria</taxon>
        <taxon>Pseudomonadati</taxon>
        <taxon>Pseudomonadota</taxon>
        <taxon>Alphaproteobacteria</taxon>
        <taxon>Sphingomonadales</taxon>
        <taxon>Sphingomonadaceae</taxon>
        <taxon>Sphingomonas</taxon>
    </lineage>
</organism>
<dbReference type="InterPro" id="IPR029063">
    <property type="entry name" value="SAM-dependent_MTases_sf"/>
</dbReference>
<evidence type="ECO:0000313" key="2">
    <source>
        <dbReference type="Proteomes" id="UP001596977"/>
    </source>
</evidence>
<dbReference type="Proteomes" id="UP001596977">
    <property type="component" value="Unassembled WGS sequence"/>
</dbReference>
<dbReference type="Gene3D" id="3.40.50.150">
    <property type="entry name" value="Vaccinia Virus protein VP39"/>
    <property type="match status" value="1"/>
</dbReference>
<evidence type="ECO:0000313" key="1">
    <source>
        <dbReference type="EMBL" id="MFD0947231.1"/>
    </source>
</evidence>
<gene>
    <name evidence="1" type="ORF">ACFQ1E_12850</name>
</gene>
<sequence length="253" mass="28352">MGSNERAGGLAVKVEEIAKHRDRDWAVKNFQRTVIDLIGWSGASSVLEVGGGRSPFLKQKTIEQLGVAYTSSDILASEVALAPDWIESIVLDVQTPDKSLIAPYAGKYDFAFSKWVMEHVGNYKRAYSNIYDILQEGGIYIALHPILYSLPFVVNRIAPDSVTAPVLRLFFPHRNDAETPKFPALYSGCRISGRVREDIRAIGFRQVWQLPFYGHNYYSKIPVLREMHRAVTAGVRGLNLTPMASFAYTIVQK</sequence>
<keyword evidence="2" id="KW-1185">Reference proteome</keyword>
<comment type="caution">
    <text evidence="1">The sequence shown here is derived from an EMBL/GenBank/DDBJ whole genome shotgun (WGS) entry which is preliminary data.</text>
</comment>
<dbReference type="GO" id="GO:0008168">
    <property type="term" value="F:methyltransferase activity"/>
    <property type="evidence" value="ECO:0007669"/>
    <property type="project" value="UniProtKB-KW"/>
</dbReference>
<dbReference type="RefSeq" id="WP_264945024.1">
    <property type="nucleotide sequence ID" value="NZ_JAPDRA010000006.1"/>
</dbReference>
<protein>
    <submittedName>
        <fullName evidence="1">Class I SAM-dependent methyltransferase</fullName>
    </submittedName>
</protein>
<keyword evidence="1" id="KW-0489">Methyltransferase</keyword>
<accession>A0ABW3H6V7</accession>
<name>A0ABW3H6V7_9SPHN</name>
<reference evidence="2" key="1">
    <citation type="journal article" date="2019" name="Int. J. Syst. Evol. Microbiol.">
        <title>The Global Catalogue of Microorganisms (GCM) 10K type strain sequencing project: providing services to taxonomists for standard genome sequencing and annotation.</title>
        <authorList>
            <consortium name="The Broad Institute Genomics Platform"/>
            <consortium name="The Broad Institute Genome Sequencing Center for Infectious Disease"/>
            <person name="Wu L."/>
            <person name="Ma J."/>
        </authorList>
    </citation>
    <scope>NUCLEOTIDE SEQUENCE [LARGE SCALE GENOMIC DNA]</scope>
    <source>
        <strain evidence="2">CCUG 62982</strain>
    </source>
</reference>
<dbReference type="SUPFAM" id="SSF53335">
    <property type="entry name" value="S-adenosyl-L-methionine-dependent methyltransferases"/>
    <property type="match status" value="1"/>
</dbReference>
<dbReference type="EMBL" id="JBHTJG010000006">
    <property type="protein sequence ID" value="MFD0947231.1"/>
    <property type="molecule type" value="Genomic_DNA"/>
</dbReference>
<keyword evidence="1" id="KW-0808">Transferase</keyword>